<evidence type="ECO:0000259" key="9">
    <source>
        <dbReference type="Pfam" id="PF05198"/>
    </source>
</evidence>
<keyword evidence="4" id="KW-0963">Cytoplasm</keyword>
<dbReference type="Pfam" id="PF00707">
    <property type="entry name" value="IF3_C"/>
    <property type="match status" value="1"/>
</dbReference>
<keyword evidence="2 4" id="KW-0396">Initiation factor</keyword>
<dbReference type="PANTHER" id="PTHR10938">
    <property type="entry name" value="TRANSLATION INITIATION FACTOR IF-3"/>
    <property type="match status" value="1"/>
</dbReference>
<comment type="caution">
    <text evidence="10">The sequence shown here is derived from an EMBL/GenBank/DDBJ whole genome shotgun (WGS) entry which is preliminary data.</text>
</comment>
<dbReference type="SUPFAM" id="SSF55200">
    <property type="entry name" value="Translation initiation factor IF3, C-terminal domain"/>
    <property type="match status" value="1"/>
</dbReference>
<evidence type="ECO:0000256" key="7">
    <source>
        <dbReference type="SAM" id="MobiDB-lite"/>
    </source>
</evidence>
<comment type="subunit">
    <text evidence="4 6">Monomer.</text>
</comment>
<evidence type="ECO:0000256" key="2">
    <source>
        <dbReference type="ARBA" id="ARBA00022540"/>
    </source>
</evidence>
<comment type="function">
    <text evidence="4 6">IF-3 binds to the 30S ribosomal subunit and shifts the equilibrium between 70S ribosomes and their 50S and 30S subunits in favor of the free subunits, thus enhancing the availability of 30S subunits on which protein synthesis initiation begins.</text>
</comment>
<name>A0A7C0XBP0_UNCW3</name>
<organism evidence="10">
    <name type="scientific">candidate division WOR-3 bacterium</name>
    <dbReference type="NCBI Taxonomy" id="2052148"/>
    <lineage>
        <taxon>Bacteria</taxon>
        <taxon>Bacteria division WOR-3</taxon>
    </lineage>
</organism>
<accession>A0A7C0XBP0</accession>
<evidence type="ECO:0000256" key="6">
    <source>
        <dbReference type="RuleBase" id="RU000646"/>
    </source>
</evidence>
<dbReference type="Gene3D" id="3.10.20.80">
    <property type="entry name" value="Translation initiation factor 3 (IF-3), N-terminal domain"/>
    <property type="match status" value="1"/>
</dbReference>
<dbReference type="Proteomes" id="UP000885931">
    <property type="component" value="Unassembled WGS sequence"/>
</dbReference>
<dbReference type="AlphaFoldDB" id="A0A7C0XBP0"/>
<protein>
    <recommendedName>
        <fullName evidence="4 5">Translation initiation factor IF-3</fullName>
    </recommendedName>
</protein>
<dbReference type="GO" id="GO:0032790">
    <property type="term" value="P:ribosome disassembly"/>
    <property type="evidence" value="ECO:0007669"/>
    <property type="project" value="TreeGrafter"/>
</dbReference>
<feature type="domain" description="Translation initiation factor 3 N-terminal" evidence="9">
    <location>
        <begin position="6"/>
        <end position="75"/>
    </location>
</feature>
<dbReference type="InterPro" id="IPR019813">
    <property type="entry name" value="Translation_initiation_fac3_CS"/>
</dbReference>
<proteinExistence type="inferred from homology"/>
<dbReference type="SUPFAM" id="SSF54364">
    <property type="entry name" value="Translation initiation factor IF3, N-terminal domain"/>
    <property type="match status" value="1"/>
</dbReference>
<dbReference type="EMBL" id="DRBW01000240">
    <property type="protein sequence ID" value="HDM90845.1"/>
    <property type="molecule type" value="Genomic_DNA"/>
</dbReference>
<feature type="region of interest" description="Disordered" evidence="7">
    <location>
        <begin position="165"/>
        <end position="184"/>
    </location>
</feature>
<dbReference type="Pfam" id="PF05198">
    <property type="entry name" value="IF3_N"/>
    <property type="match status" value="1"/>
</dbReference>
<keyword evidence="3 4" id="KW-0648">Protein biosynthesis</keyword>
<dbReference type="GO" id="GO:0043022">
    <property type="term" value="F:ribosome binding"/>
    <property type="evidence" value="ECO:0007669"/>
    <property type="project" value="TreeGrafter"/>
</dbReference>
<dbReference type="PANTHER" id="PTHR10938:SF0">
    <property type="entry name" value="TRANSLATION INITIATION FACTOR IF-3, MITOCHONDRIAL"/>
    <property type="match status" value="1"/>
</dbReference>
<feature type="compositionally biased region" description="Basic and acidic residues" evidence="7">
    <location>
        <begin position="175"/>
        <end position="184"/>
    </location>
</feature>
<dbReference type="InterPro" id="IPR019814">
    <property type="entry name" value="Translation_initiation_fac_3_N"/>
</dbReference>
<evidence type="ECO:0000256" key="1">
    <source>
        <dbReference type="ARBA" id="ARBA00005439"/>
    </source>
</evidence>
<dbReference type="GO" id="GO:0003743">
    <property type="term" value="F:translation initiation factor activity"/>
    <property type="evidence" value="ECO:0007669"/>
    <property type="project" value="UniProtKB-UniRule"/>
</dbReference>
<comment type="subcellular location">
    <subcellularLocation>
        <location evidence="4 6">Cytoplasm</location>
    </subcellularLocation>
</comment>
<evidence type="ECO:0000313" key="10">
    <source>
        <dbReference type="EMBL" id="HDM90845.1"/>
    </source>
</evidence>
<dbReference type="GO" id="GO:0016020">
    <property type="term" value="C:membrane"/>
    <property type="evidence" value="ECO:0007669"/>
    <property type="project" value="TreeGrafter"/>
</dbReference>
<dbReference type="HAMAP" id="MF_00080">
    <property type="entry name" value="IF_3"/>
    <property type="match status" value="1"/>
</dbReference>
<feature type="domain" description="Translation initiation factor 3 C-terminal" evidence="8">
    <location>
        <begin position="82"/>
        <end position="165"/>
    </location>
</feature>
<dbReference type="FunFam" id="3.10.20.80:FF:000001">
    <property type="entry name" value="Translation initiation factor IF-3"/>
    <property type="match status" value="1"/>
</dbReference>
<dbReference type="GO" id="GO:0005829">
    <property type="term" value="C:cytosol"/>
    <property type="evidence" value="ECO:0007669"/>
    <property type="project" value="TreeGrafter"/>
</dbReference>
<comment type="similarity">
    <text evidence="1 4 6">Belongs to the IF-3 family.</text>
</comment>
<dbReference type="InterPro" id="IPR036788">
    <property type="entry name" value="T_IF-3_C_sf"/>
</dbReference>
<dbReference type="InterPro" id="IPR036787">
    <property type="entry name" value="T_IF-3_N_sf"/>
</dbReference>
<dbReference type="Gene3D" id="3.30.110.10">
    <property type="entry name" value="Translation initiation factor 3 (IF-3), C-terminal domain"/>
    <property type="match status" value="1"/>
</dbReference>
<dbReference type="NCBIfam" id="TIGR00168">
    <property type="entry name" value="infC"/>
    <property type="match status" value="1"/>
</dbReference>
<evidence type="ECO:0000256" key="5">
    <source>
        <dbReference type="NCBIfam" id="TIGR00168"/>
    </source>
</evidence>
<dbReference type="PROSITE" id="PS00938">
    <property type="entry name" value="IF3"/>
    <property type="match status" value="1"/>
</dbReference>
<dbReference type="InterPro" id="IPR001288">
    <property type="entry name" value="Translation_initiation_fac_3"/>
</dbReference>
<reference evidence="10" key="1">
    <citation type="journal article" date="2020" name="mSystems">
        <title>Genome- and Community-Level Interaction Insights into Carbon Utilization and Element Cycling Functions of Hydrothermarchaeota in Hydrothermal Sediment.</title>
        <authorList>
            <person name="Zhou Z."/>
            <person name="Liu Y."/>
            <person name="Xu W."/>
            <person name="Pan J."/>
            <person name="Luo Z.H."/>
            <person name="Li M."/>
        </authorList>
    </citation>
    <scope>NUCLEOTIDE SEQUENCE [LARGE SCALE GENOMIC DNA]</scope>
    <source>
        <strain evidence="10">HyVt-237</strain>
    </source>
</reference>
<evidence type="ECO:0000256" key="4">
    <source>
        <dbReference type="HAMAP-Rule" id="MF_00080"/>
    </source>
</evidence>
<sequence>METHRVNERIRVPQVRVIGPDGRQMGIMRTRDAIELAYSMGLDLVEVSPNARPPVAKIMDYGKFKYEEKKKQKEAKKKQAGEVKEISLSPRIDPHDLEVKIKKMREFLIDGHRVKIRVFYRGREIVHVDAGRKVFDEIVEQLRDVAAIEIQPKLEGKNLIGMLKPLTRKGGKSNAKSENEKGRS</sequence>
<gene>
    <name evidence="4" type="primary">infC</name>
    <name evidence="10" type="ORF">ENG67_06545</name>
</gene>
<evidence type="ECO:0000259" key="8">
    <source>
        <dbReference type="Pfam" id="PF00707"/>
    </source>
</evidence>
<evidence type="ECO:0000256" key="3">
    <source>
        <dbReference type="ARBA" id="ARBA00022917"/>
    </source>
</evidence>
<dbReference type="InterPro" id="IPR019815">
    <property type="entry name" value="Translation_initiation_fac_3_C"/>
</dbReference>